<protein>
    <submittedName>
        <fullName evidence="1">Uncharacterized protein</fullName>
    </submittedName>
</protein>
<dbReference type="AlphaFoldDB" id="A0A517ZJC6"/>
<evidence type="ECO:0000313" key="1">
    <source>
        <dbReference type="EMBL" id="QDU42595.1"/>
    </source>
</evidence>
<evidence type="ECO:0000313" key="2">
    <source>
        <dbReference type="Proteomes" id="UP000319383"/>
    </source>
</evidence>
<keyword evidence="2" id="KW-1185">Reference proteome</keyword>
<reference evidence="1 2" key="1">
    <citation type="submission" date="2019-02" db="EMBL/GenBank/DDBJ databases">
        <title>Deep-cultivation of Planctomycetes and their phenomic and genomic characterization uncovers novel biology.</title>
        <authorList>
            <person name="Wiegand S."/>
            <person name="Jogler M."/>
            <person name="Boedeker C."/>
            <person name="Pinto D."/>
            <person name="Vollmers J."/>
            <person name="Rivas-Marin E."/>
            <person name="Kohn T."/>
            <person name="Peeters S.H."/>
            <person name="Heuer A."/>
            <person name="Rast P."/>
            <person name="Oberbeckmann S."/>
            <person name="Bunk B."/>
            <person name="Jeske O."/>
            <person name="Meyerdierks A."/>
            <person name="Storesund J.E."/>
            <person name="Kallscheuer N."/>
            <person name="Luecker S."/>
            <person name="Lage O.M."/>
            <person name="Pohl T."/>
            <person name="Merkel B.J."/>
            <person name="Hornburger P."/>
            <person name="Mueller R.-W."/>
            <person name="Bruemmer F."/>
            <person name="Labrenz M."/>
            <person name="Spormann A.M."/>
            <person name="Op den Camp H."/>
            <person name="Overmann J."/>
            <person name="Amann R."/>
            <person name="Jetten M.S.M."/>
            <person name="Mascher T."/>
            <person name="Medema M.H."/>
            <person name="Devos D.P."/>
            <person name="Kaster A.-K."/>
            <person name="Ovreas L."/>
            <person name="Rohde M."/>
            <person name="Galperin M.Y."/>
            <person name="Jogler C."/>
        </authorList>
    </citation>
    <scope>NUCLEOTIDE SEQUENCE [LARGE SCALE GENOMIC DNA]</scope>
    <source>
        <strain evidence="1 2">Mal52</strain>
    </source>
</reference>
<dbReference type="EMBL" id="CP036276">
    <property type="protein sequence ID" value="QDU42595.1"/>
    <property type="molecule type" value="Genomic_DNA"/>
</dbReference>
<name>A0A517ZJC6_9PLAN</name>
<gene>
    <name evidence="1" type="ORF">Mal52_10580</name>
</gene>
<dbReference type="Proteomes" id="UP000319383">
    <property type="component" value="Chromosome"/>
</dbReference>
<proteinExistence type="predicted"/>
<organism evidence="1 2">
    <name type="scientific">Symmachiella dynata</name>
    <dbReference type="NCBI Taxonomy" id="2527995"/>
    <lineage>
        <taxon>Bacteria</taxon>
        <taxon>Pseudomonadati</taxon>
        <taxon>Planctomycetota</taxon>
        <taxon>Planctomycetia</taxon>
        <taxon>Planctomycetales</taxon>
        <taxon>Planctomycetaceae</taxon>
        <taxon>Symmachiella</taxon>
    </lineage>
</organism>
<dbReference type="KEGG" id="sdyn:Mal52_10580"/>
<accession>A0A517ZJC6</accession>
<sequence>MNVGCVATHLSRLVGTMSLIKEDNAYMNTRGQVT</sequence>